<organism evidence="1 2">
    <name type="scientific">Eretmocerus hayati</name>
    <dbReference type="NCBI Taxonomy" id="131215"/>
    <lineage>
        <taxon>Eukaryota</taxon>
        <taxon>Metazoa</taxon>
        <taxon>Ecdysozoa</taxon>
        <taxon>Arthropoda</taxon>
        <taxon>Hexapoda</taxon>
        <taxon>Insecta</taxon>
        <taxon>Pterygota</taxon>
        <taxon>Neoptera</taxon>
        <taxon>Endopterygota</taxon>
        <taxon>Hymenoptera</taxon>
        <taxon>Apocrita</taxon>
        <taxon>Proctotrupomorpha</taxon>
        <taxon>Chalcidoidea</taxon>
        <taxon>Aphelinidae</taxon>
        <taxon>Aphelininae</taxon>
        <taxon>Eretmocerus</taxon>
    </lineage>
</organism>
<dbReference type="Proteomes" id="UP001239111">
    <property type="component" value="Chromosome 1"/>
</dbReference>
<evidence type="ECO:0000313" key="2">
    <source>
        <dbReference type="Proteomes" id="UP001239111"/>
    </source>
</evidence>
<evidence type="ECO:0000313" key="1">
    <source>
        <dbReference type="EMBL" id="KAJ8686755.1"/>
    </source>
</evidence>
<keyword evidence="2" id="KW-1185">Reference proteome</keyword>
<proteinExistence type="predicted"/>
<name>A0ACC2PT32_9HYME</name>
<sequence length="348" mass="38807">MPKIYFAGLNASKLLSQNLSEDNLSLTVFDQFTPVSCNRITDFEIGWDYVLIWEDEKVYISNVRSRRKAGNNERALIQVPTNKTQRIFQAIPGPETVIFLTETRDIWVYNFLKDVWKEVSNFIPDKNRSEGEQISKIAGGRCTVALTNFGHVFHIPVFQNNTSSVKFIDVACGFDHNLLLAANGEVYSSGTGTRGQLGHGDLEDCDEPKLIEAIAGLKVVQISAAGWHSAVVTDQGDLYTWGWNNQGQIGHPNIQNVVAVPTIVDFIDSNQKTVELSICQVQCGNSFTICQTSVGDLWGVGSNKYGQLGQPRSSIESSKHFFKLSLPSIKKPISRFKCREWGTCIYTE</sequence>
<protein>
    <submittedName>
        <fullName evidence="1">Uncharacterized protein</fullName>
    </submittedName>
</protein>
<dbReference type="EMBL" id="CM056741">
    <property type="protein sequence ID" value="KAJ8686755.1"/>
    <property type="molecule type" value="Genomic_DNA"/>
</dbReference>
<accession>A0ACC2PT32</accession>
<reference evidence="1" key="1">
    <citation type="submission" date="2023-04" db="EMBL/GenBank/DDBJ databases">
        <title>A chromosome-level genome assembly of the parasitoid wasp Eretmocerus hayati.</title>
        <authorList>
            <person name="Zhong Y."/>
            <person name="Liu S."/>
            <person name="Liu Y."/>
        </authorList>
    </citation>
    <scope>NUCLEOTIDE SEQUENCE</scope>
    <source>
        <strain evidence="1">ZJU_SS_LIU_2023</strain>
    </source>
</reference>
<gene>
    <name evidence="1" type="ORF">QAD02_022549</name>
</gene>
<comment type="caution">
    <text evidence="1">The sequence shown here is derived from an EMBL/GenBank/DDBJ whole genome shotgun (WGS) entry which is preliminary data.</text>
</comment>